<proteinExistence type="predicted"/>
<sequence length="330" mass="35868">MAYSVALIGLGGIGMGYDLKLPAQDHVLSHARALALHPDFEIAGAVDPAPELRETFSHAYGAMACASAAELLQHAKVDVCIVASPTTTHLAVIEEILHHATPQLILCEKPLAYGEGEAQRIVDLCRAHGVALFVNYVRRADPGVMEVRERIVRGDIAAPFKAVVWYSKGLLHNGSHFLDLMTFWFGPVAGWSIVAPGERCGEQDAEPDFRLEFSGGSAIFCAAKEENFSHYTVEVVAANGRLRYEQAGTIQWQAAGPHPTLENYRRLEAQGAAIADDMNRYQYRVADQVSRALQGKPHSLCEGAAGAANIRLLHALLNARTNTSHTSHQE</sequence>
<dbReference type="InterPro" id="IPR036291">
    <property type="entry name" value="NAD(P)-bd_dom_sf"/>
</dbReference>
<dbReference type="PANTHER" id="PTHR43249:SF1">
    <property type="entry name" value="D-GLUCOSIDE 3-DEHYDROGENASE"/>
    <property type="match status" value="1"/>
</dbReference>
<name>A0ABW8ESC2_9BURK</name>
<gene>
    <name evidence="2" type="ORF">ACIPEN_00515</name>
</gene>
<dbReference type="PANTHER" id="PTHR43249">
    <property type="entry name" value="UDP-N-ACETYL-2-AMINO-2-DEOXY-D-GLUCURONATE OXIDASE"/>
    <property type="match status" value="1"/>
</dbReference>
<protein>
    <submittedName>
        <fullName evidence="2">Gfo/Idh/MocA family protein</fullName>
    </submittedName>
</protein>
<accession>A0ABW8ESC2</accession>
<dbReference type="RefSeq" id="WP_402697922.1">
    <property type="nucleotide sequence ID" value="NZ_JBIUZV010000001.1"/>
</dbReference>
<dbReference type="Gene3D" id="3.30.360.10">
    <property type="entry name" value="Dihydrodipicolinate Reductase, domain 2"/>
    <property type="match status" value="1"/>
</dbReference>
<evidence type="ECO:0000313" key="3">
    <source>
        <dbReference type="Proteomes" id="UP001617427"/>
    </source>
</evidence>
<dbReference type="Pfam" id="PF01408">
    <property type="entry name" value="GFO_IDH_MocA"/>
    <property type="match status" value="1"/>
</dbReference>
<dbReference type="InterPro" id="IPR052515">
    <property type="entry name" value="Gfo/Idh/MocA_Oxidoreductase"/>
</dbReference>
<evidence type="ECO:0000313" key="2">
    <source>
        <dbReference type="EMBL" id="MFJ3044285.1"/>
    </source>
</evidence>
<organism evidence="2 3">
    <name type="scientific">Herbaspirillum chlorophenolicum</name>
    <dbReference type="NCBI Taxonomy" id="211589"/>
    <lineage>
        <taxon>Bacteria</taxon>
        <taxon>Pseudomonadati</taxon>
        <taxon>Pseudomonadota</taxon>
        <taxon>Betaproteobacteria</taxon>
        <taxon>Burkholderiales</taxon>
        <taxon>Oxalobacteraceae</taxon>
        <taxon>Herbaspirillum</taxon>
    </lineage>
</organism>
<dbReference type="InterPro" id="IPR000683">
    <property type="entry name" value="Gfo/Idh/MocA-like_OxRdtase_N"/>
</dbReference>
<evidence type="ECO:0000259" key="1">
    <source>
        <dbReference type="Pfam" id="PF01408"/>
    </source>
</evidence>
<feature type="domain" description="Gfo/Idh/MocA-like oxidoreductase N-terminal" evidence="1">
    <location>
        <begin position="5"/>
        <end position="136"/>
    </location>
</feature>
<comment type="caution">
    <text evidence="2">The sequence shown here is derived from an EMBL/GenBank/DDBJ whole genome shotgun (WGS) entry which is preliminary data.</text>
</comment>
<reference evidence="2 3" key="1">
    <citation type="submission" date="2024-10" db="EMBL/GenBank/DDBJ databases">
        <title>The Natural Products Discovery Center: Release of the First 8490 Sequenced Strains for Exploring Actinobacteria Biosynthetic Diversity.</title>
        <authorList>
            <person name="Kalkreuter E."/>
            <person name="Kautsar S.A."/>
            <person name="Yang D."/>
            <person name="Bader C.D."/>
            <person name="Teijaro C.N."/>
            <person name="Fluegel L."/>
            <person name="Davis C.M."/>
            <person name="Simpson J.R."/>
            <person name="Lauterbach L."/>
            <person name="Steele A.D."/>
            <person name="Gui C."/>
            <person name="Meng S."/>
            <person name="Li G."/>
            <person name="Viehrig K."/>
            <person name="Ye F."/>
            <person name="Su P."/>
            <person name="Kiefer A.F."/>
            <person name="Nichols A."/>
            <person name="Cepeda A.J."/>
            <person name="Yan W."/>
            <person name="Fan B."/>
            <person name="Jiang Y."/>
            <person name="Adhikari A."/>
            <person name="Zheng C.-J."/>
            <person name="Schuster L."/>
            <person name="Cowan T.M."/>
            <person name="Smanski M.J."/>
            <person name="Chevrette M.G."/>
            <person name="De Carvalho L.P.S."/>
            <person name="Shen B."/>
        </authorList>
    </citation>
    <scope>NUCLEOTIDE SEQUENCE [LARGE SCALE GENOMIC DNA]</scope>
    <source>
        <strain evidence="2 3">NPDC087045</strain>
    </source>
</reference>
<dbReference type="SUPFAM" id="SSF51735">
    <property type="entry name" value="NAD(P)-binding Rossmann-fold domains"/>
    <property type="match status" value="1"/>
</dbReference>
<dbReference type="EMBL" id="JBIUZV010000001">
    <property type="protein sequence ID" value="MFJ3044285.1"/>
    <property type="molecule type" value="Genomic_DNA"/>
</dbReference>
<dbReference type="Gene3D" id="3.40.50.720">
    <property type="entry name" value="NAD(P)-binding Rossmann-like Domain"/>
    <property type="match status" value="1"/>
</dbReference>
<dbReference type="Proteomes" id="UP001617427">
    <property type="component" value="Unassembled WGS sequence"/>
</dbReference>
<keyword evidence="3" id="KW-1185">Reference proteome</keyword>